<gene>
    <name evidence="1" type="ORF">K470DRAFT_273096</name>
</gene>
<name>A0A6A7BQY9_9PEZI</name>
<accession>A0A6A7BQY9</accession>
<evidence type="ECO:0000313" key="2">
    <source>
        <dbReference type="Proteomes" id="UP000799421"/>
    </source>
</evidence>
<keyword evidence="2" id="KW-1185">Reference proteome</keyword>
<organism evidence="1 2">
    <name type="scientific">Piedraia hortae CBS 480.64</name>
    <dbReference type="NCBI Taxonomy" id="1314780"/>
    <lineage>
        <taxon>Eukaryota</taxon>
        <taxon>Fungi</taxon>
        <taxon>Dikarya</taxon>
        <taxon>Ascomycota</taxon>
        <taxon>Pezizomycotina</taxon>
        <taxon>Dothideomycetes</taxon>
        <taxon>Dothideomycetidae</taxon>
        <taxon>Capnodiales</taxon>
        <taxon>Piedraiaceae</taxon>
        <taxon>Piedraia</taxon>
    </lineage>
</organism>
<dbReference type="EMBL" id="MU006032">
    <property type="protein sequence ID" value="KAF2857676.1"/>
    <property type="molecule type" value="Genomic_DNA"/>
</dbReference>
<proteinExistence type="predicted"/>
<evidence type="ECO:0000313" key="1">
    <source>
        <dbReference type="EMBL" id="KAF2857676.1"/>
    </source>
</evidence>
<sequence>MPLTHKHSTANLRDRLNNFKNHIVKRKEDKRPRSLQISEPFVHLEAPPMMNPSMKDRHLTTRVFSQLQQGQGFLMEGKGSSQIREMDVHGQDLFGKKKGLGSAGVAEKKECLPAAPPKDGNDVEGVSFTSSSTVTMPRASIIPLLEGLAAAEIRAAECVTICKARPTVVNAR</sequence>
<reference evidence="1" key="1">
    <citation type="journal article" date="2020" name="Stud. Mycol.">
        <title>101 Dothideomycetes genomes: a test case for predicting lifestyles and emergence of pathogens.</title>
        <authorList>
            <person name="Haridas S."/>
            <person name="Albert R."/>
            <person name="Binder M."/>
            <person name="Bloem J."/>
            <person name="Labutti K."/>
            <person name="Salamov A."/>
            <person name="Andreopoulos B."/>
            <person name="Baker S."/>
            <person name="Barry K."/>
            <person name="Bills G."/>
            <person name="Bluhm B."/>
            <person name="Cannon C."/>
            <person name="Castanera R."/>
            <person name="Culley D."/>
            <person name="Daum C."/>
            <person name="Ezra D."/>
            <person name="Gonzalez J."/>
            <person name="Henrissat B."/>
            <person name="Kuo A."/>
            <person name="Liang C."/>
            <person name="Lipzen A."/>
            <person name="Lutzoni F."/>
            <person name="Magnuson J."/>
            <person name="Mondo S."/>
            <person name="Nolan M."/>
            <person name="Ohm R."/>
            <person name="Pangilinan J."/>
            <person name="Park H.-J."/>
            <person name="Ramirez L."/>
            <person name="Alfaro M."/>
            <person name="Sun H."/>
            <person name="Tritt A."/>
            <person name="Yoshinaga Y."/>
            <person name="Zwiers L.-H."/>
            <person name="Turgeon B."/>
            <person name="Goodwin S."/>
            <person name="Spatafora J."/>
            <person name="Crous P."/>
            <person name="Grigoriev I."/>
        </authorList>
    </citation>
    <scope>NUCLEOTIDE SEQUENCE</scope>
    <source>
        <strain evidence="1">CBS 480.64</strain>
    </source>
</reference>
<dbReference type="Proteomes" id="UP000799421">
    <property type="component" value="Unassembled WGS sequence"/>
</dbReference>
<dbReference type="AlphaFoldDB" id="A0A6A7BQY9"/>
<protein>
    <submittedName>
        <fullName evidence="1">Uncharacterized protein</fullName>
    </submittedName>
</protein>